<evidence type="ECO:0000313" key="2">
    <source>
        <dbReference type="EMBL" id="KTB29377.1"/>
    </source>
</evidence>
<accession>A0A0W0EZD0</accession>
<evidence type="ECO:0000259" key="1">
    <source>
        <dbReference type="Pfam" id="PF00561"/>
    </source>
</evidence>
<dbReference type="InterPro" id="IPR029058">
    <property type="entry name" value="AB_hydrolase_fold"/>
</dbReference>
<sequence>MDPTCYAQLATKRGLNYEYFYSSAWPNRPTLFFLHGFPSQSREWYRQIEYFKPLGYGILAPDMLGAGRTSRPLDSKDWRLNLIAADLVDILEAVKLEQVIGIGHDWGCAALSRLSILFPERFLGFVWLGLSFLEPITEKFELDAVMAITKEYLGYEGYSYWKFFEQQGSAKTIQDHVDSFIQLLYPKDPSTWLTYMALPGKTAEWIENDMKPGFPDYLTMEDIENIRRNVLDSGGIKSSLNWYISQIENNDLEDNLSIPKERWWIQSPSLFIAASQDYICTPKRGKDVMTKYASEVKIVDVDTGHWVHLEASNKVNAEIEQWLNELQDSEDS</sequence>
<dbReference type="Pfam" id="PF00561">
    <property type="entry name" value="Abhydrolase_1"/>
    <property type="match status" value="1"/>
</dbReference>
<dbReference type="GO" id="GO:0047372">
    <property type="term" value="F:monoacylglycerol lipase activity"/>
    <property type="evidence" value="ECO:0007669"/>
    <property type="project" value="TreeGrafter"/>
</dbReference>
<dbReference type="PANTHER" id="PTHR43798">
    <property type="entry name" value="MONOACYLGLYCEROL LIPASE"/>
    <property type="match status" value="1"/>
</dbReference>
<dbReference type="eggNOG" id="KOG4178">
    <property type="taxonomic scope" value="Eukaryota"/>
</dbReference>
<dbReference type="PRINTS" id="PR00412">
    <property type="entry name" value="EPOXHYDRLASE"/>
</dbReference>
<dbReference type="GO" id="GO:0016020">
    <property type="term" value="C:membrane"/>
    <property type="evidence" value="ECO:0007669"/>
    <property type="project" value="TreeGrafter"/>
</dbReference>
<gene>
    <name evidence="2" type="ORF">WG66_17977</name>
</gene>
<dbReference type="Proteomes" id="UP000054988">
    <property type="component" value="Unassembled WGS sequence"/>
</dbReference>
<dbReference type="InterPro" id="IPR000639">
    <property type="entry name" value="Epox_hydrolase-like"/>
</dbReference>
<dbReference type="InterPro" id="IPR050266">
    <property type="entry name" value="AB_hydrolase_sf"/>
</dbReference>
<comment type="caution">
    <text evidence="2">The sequence shown here is derived from an EMBL/GenBank/DDBJ whole genome shotgun (WGS) entry which is preliminary data.</text>
</comment>
<dbReference type="GO" id="GO:0046464">
    <property type="term" value="P:acylglycerol catabolic process"/>
    <property type="evidence" value="ECO:0007669"/>
    <property type="project" value="TreeGrafter"/>
</dbReference>
<dbReference type="InterPro" id="IPR000073">
    <property type="entry name" value="AB_hydrolase_1"/>
</dbReference>
<dbReference type="PANTHER" id="PTHR43798:SF33">
    <property type="entry name" value="HYDROLASE, PUTATIVE (AFU_ORTHOLOGUE AFUA_2G14860)-RELATED"/>
    <property type="match status" value="1"/>
</dbReference>
<feature type="domain" description="AB hydrolase-1" evidence="1">
    <location>
        <begin position="29"/>
        <end position="311"/>
    </location>
</feature>
<dbReference type="EMBL" id="LATX01002433">
    <property type="protein sequence ID" value="KTB29377.1"/>
    <property type="molecule type" value="Genomic_DNA"/>
</dbReference>
<reference evidence="2 3" key="1">
    <citation type="submission" date="2015-12" db="EMBL/GenBank/DDBJ databases">
        <title>Draft genome sequence of Moniliophthora roreri, the causal agent of frosty pod rot of cacao.</title>
        <authorList>
            <person name="Aime M.C."/>
            <person name="Diaz-Valderrama J.R."/>
            <person name="Kijpornyongpan T."/>
            <person name="Phillips-Mora W."/>
        </authorList>
    </citation>
    <scope>NUCLEOTIDE SEQUENCE [LARGE SCALE GENOMIC DNA]</scope>
    <source>
        <strain evidence="2 3">MCA 2952</strain>
    </source>
</reference>
<dbReference type="SUPFAM" id="SSF53474">
    <property type="entry name" value="alpha/beta-Hydrolases"/>
    <property type="match status" value="1"/>
</dbReference>
<evidence type="ECO:0000313" key="3">
    <source>
        <dbReference type="Proteomes" id="UP000054988"/>
    </source>
</evidence>
<dbReference type="Gene3D" id="3.40.50.1820">
    <property type="entry name" value="alpha/beta hydrolase"/>
    <property type="match status" value="1"/>
</dbReference>
<organism evidence="2 3">
    <name type="scientific">Moniliophthora roreri</name>
    <name type="common">Frosty pod rot fungus</name>
    <name type="synonym">Monilia roreri</name>
    <dbReference type="NCBI Taxonomy" id="221103"/>
    <lineage>
        <taxon>Eukaryota</taxon>
        <taxon>Fungi</taxon>
        <taxon>Dikarya</taxon>
        <taxon>Basidiomycota</taxon>
        <taxon>Agaricomycotina</taxon>
        <taxon>Agaricomycetes</taxon>
        <taxon>Agaricomycetidae</taxon>
        <taxon>Agaricales</taxon>
        <taxon>Marasmiineae</taxon>
        <taxon>Marasmiaceae</taxon>
        <taxon>Moniliophthora</taxon>
    </lineage>
</organism>
<dbReference type="AlphaFoldDB" id="A0A0W0EZD0"/>
<name>A0A0W0EZD0_MONRR</name>
<proteinExistence type="predicted"/>
<protein>
    <recommendedName>
        <fullName evidence="1">AB hydrolase-1 domain-containing protein</fullName>
    </recommendedName>
</protein>